<dbReference type="EMBL" id="CAMXCT020000662">
    <property type="protein sequence ID" value="CAL1135160.1"/>
    <property type="molecule type" value="Genomic_DNA"/>
</dbReference>
<proteinExistence type="predicted"/>
<name>A0A9P1FPC3_9DINO</name>
<evidence type="ECO:0000313" key="3">
    <source>
        <dbReference type="EMBL" id="CAL4769097.1"/>
    </source>
</evidence>
<evidence type="ECO:0000313" key="2">
    <source>
        <dbReference type="EMBL" id="CAL1135160.1"/>
    </source>
</evidence>
<accession>A0A9P1FPC3</accession>
<protein>
    <submittedName>
        <fullName evidence="3">E3 ubiquitin-protein ligase HERC1</fullName>
    </submittedName>
</protein>
<organism evidence="1">
    <name type="scientific">Cladocopium goreaui</name>
    <dbReference type="NCBI Taxonomy" id="2562237"/>
    <lineage>
        <taxon>Eukaryota</taxon>
        <taxon>Sar</taxon>
        <taxon>Alveolata</taxon>
        <taxon>Dinophyceae</taxon>
        <taxon>Suessiales</taxon>
        <taxon>Symbiodiniaceae</taxon>
        <taxon>Cladocopium</taxon>
    </lineage>
</organism>
<gene>
    <name evidence="1" type="ORF">C1SCF055_LOCUS9545</name>
</gene>
<evidence type="ECO:0000313" key="1">
    <source>
        <dbReference type="EMBL" id="CAI3981785.1"/>
    </source>
</evidence>
<sequence>AQAAFGLLDWSGEPNKFYTAEWWCGLQRIQPGSASGTQAQESWHRWKLKKYLGLRSSLSTFAKSLSDFTKSRLVDLRGQGSCLADMPSEPFPDKTVLLDSDCLTRQGRPSADQYFRLQAWDRCGDDDGTVFFCMRGTLATYDHDSNAWSKAPDNSVRSPSPGFARAFADLLRAKSEDSLI</sequence>
<reference evidence="1" key="1">
    <citation type="submission" date="2022-10" db="EMBL/GenBank/DDBJ databases">
        <authorList>
            <person name="Chen Y."/>
            <person name="Dougan E. K."/>
            <person name="Chan C."/>
            <person name="Rhodes N."/>
            <person name="Thang M."/>
        </authorList>
    </citation>
    <scope>NUCLEOTIDE SEQUENCE</scope>
</reference>
<evidence type="ECO:0000313" key="4">
    <source>
        <dbReference type="Proteomes" id="UP001152797"/>
    </source>
</evidence>
<feature type="non-terminal residue" evidence="1">
    <location>
        <position position="1"/>
    </location>
</feature>
<dbReference type="OrthoDB" id="445666at2759"/>
<dbReference type="EMBL" id="CAMXCT030000662">
    <property type="protein sequence ID" value="CAL4769097.1"/>
    <property type="molecule type" value="Genomic_DNA"/>
</dbReference>
<comment type="caution">
    <text evidence="1">The sequence shown here is derived from an EMBL/GenBank/DDBJ whole genome shotgun (WGS) entry which is preliminary data.</text>
</comment>
<dbReference type="EMBL" id="CAMXCT010000662">
    <property type="protein sequence ID" value="CAI3981785.1"/>
    <property type="molecule type" value="Genomic_DNA"/>
</dbReference>
<dbReference type="AlphaFoldDB" id="A0A9P1FPC3"/>
<keyword evidence="4" id="KW-1185">Reference proteome</keyword>
<reference evidence="2" key="2">
    <citation type="submission" date="2024-04" db="EMBL/GenBank/DDBJ databases">
        <authorList>
            <person name="Chen Y."/>
            <person name="Shah S."/>
            <person name="Dougan E. K."/>
            <person name="Thang M."/>
            <person name="Chan C."/>
        </authorList>
    </citation>
    <scope>NUCLEOTIDE SEQUENCE [LARGE SCALE GENOMIC DNA]</scope>
</reference>
<dbReference type="Proteomes" id="UP001152797">
    <property type="component" value="Unassembled WGS sequence"/>
</dbReference>